<evidence type="ECO:0000259" key="1">
    <source>
        <dbReference type="Pfam" id="PF01120"/>
    </source>
</evidence>
<proteinExistence type="predicted"/>
<feature type="domain" description="Glycoside hydrolase family 29 N-terminal" evidence="1">
    <location>
        <begin position="23"/>
        <end position="63"/>
    </location>
</feature>
<sequence length="67" mass="7713">MDSERDGCKLELATAPEGRGAIPFQPTWDSLVQYQTPEWFRDAKFGLWAHRGPQCQPERGDRYARGM</sequence>
<evidence type="ECO:0000313" key="3">
    <source>
        <dbReference type="Proteomes" id="UP000829925"/>
    </source>
</evidence>
<dbReference type="SUPFAM" id="SSF51445">
    <property type="entry name" value="(Trans)glycosidases"/>
    <property type="match status" value="1"/>
</dbReference>
<evidence type="ECO:0000313" key="2">
    <source>
        <dbReference type="EMBL" id="UOR05387.1"/>
    </source>
</evidence>
<dbReference type="GO" id="GO:0004560">
    <property type="term" value="F:alpha-L-fucosidase activity"/>
    <property type="evidence" value="ECO:0007669"/>
    <property type="project" value="InterPro"/>
</dbReference>
<reference evidence="2 3" key="1">
    <citation type="submission" date="2022-04" db="EMBL/GenBank/DDBJ databases">
        <title>Hymenobacter sp. isolated from the air.</title>
        <authorList>
            <person name="Won M."/>
            <person name="Lee C.-M."/>
            <person name="Woen H.-Y."/>
            <person name="Kwon S.-W."/>
        </authorList>
    </citation>
    <scope>NUCLEOTIDE SEQUENCE [LARGE SCALE GENOMIC DNA]</scope>
    <source>
        <strain evidence="3">5413 J-13</strain>
    </source>
</reference>
<dbReference type="InterPro" id="IPR017853">
    <property type="entry name" value="GH"/>
</dbReference>
<dbReference type="EMBL" id="CP095053">
    <property type="protein sequence ID" value="UOR05387.1"/>
    <property type="molecule type" value="Genomic_DNA"/>
</dbReference>
<dbReference type="Pfam" id="PF01120">
    <property type="entry name" value="Alpha_L_fucos"/>
    <property type="match status" value="1"/>
</dbReference>
<gene>
    <name evidence="2" type="ORF">MUN82_20980</name>
</gene>
<name>A0A8T9SUE4_9BACT</name>
<dbReference type="KEGG" id="haei:MUN82_20980"/>
<dbReference type="AlphaFoldDB" id="A0A8T9SUE4"/>
<protein>
    <submittedName>
        <fullName evidence="2">Alpha-L-fucosidase</fullName>
    </submittedName>
</protein>
<accession>A0A8T9SUE4</accession>
<dbReference type="Proteomes" id="UP000829925">
    <property type="component" value="Chromosome"/>
</dbReference>
<keyword evidence="3" id="KW-1185">Reference proteome</keyword>
<dbReference type="RefSeq" id="WP_245093530.1">
    <property type="nucleotide sequence ID" value="NZ_CP095053.1"/>
</dbReference>
<dbReference type="InterPro" id="IPR057739">
    <property type="entry name" value="Glyco_hydro_29_N"/>
</dbReference>
<dbReference type="GO" id="GO:0005975">
    <property type="term" value="P:carbohydrate metabolic process"/>
    <property type="evidence" value="ECO:0007669"/>
    <property type="project" value="InterPro"/>
</dbReference>
<organism evidence="2 3">
    <name type="scientific">Hymenobacter aerilatus</name>
    <dbReference type="NCBI Taxonomy" id="2932251"/>
    <lineage>
        <taxon>Bacteria</taxon>
        <taxon>Pseudomonadati</taxon>
        <taxon>Bacteroidota</taxon>
        <taxon>Cytophagia</taxon>
        <taxon>Cytophagales</taxon>
        <taxon>Hymenobacteraceae</taxon>
        <taxon>Hymenobacter</taxon>
    </lineage>
</organism>
<dbReference type="Gene3D" id="3.20.20.80">
    <property type="entry name" value="Glycosidases"/>
    <property type="match status" value="1"/>
</dbReference>